<keyword evidence="5" id="KW-1185">Reference proteome</keyword>
<evidence type="ECO:0000313" key="5">
    <source>
        <dbReference type="Proteomes" id="UP000030669"/>
    </source>
</evidence>
<feature type="signal peptide" evidence="2">
    <location>
        <begin position="1"/>
        <end position="18"/>
    </location>
</feature>
<proteinExistence type="predicted"/>
<dbReference type="InterPro" id="IPR018466">
    <property type="entry name" value="Kre9/Knh1-like_N"/>
</dbReference>
<dbReference type="Proteomes" id="UP000030669">
    <property type="component" value="Unassembled WGS sequence"/>
</dbReference>
<gene>
    <name evidence="4" type="ORF">GLOTRDRAFT_46429</name>
</gene>
<evidence type="ECO:0000256" key="2">
    <source>
        <dbReference type="SAM" id="SignalP"/>
    </source>
</evidence>
<evidence type="ECO:0000259" key="3">
    <source>
        <dbReference type="Pfam" id="PF10342"/>
    </source>
</evidence>
<dbReference type="OMA" id="PRANIVW"/>
<sequence>MFAASFVLAILAAPFAAAAPTDVYAPPITYPTATTVWKVGHSYNVTWDVSSPPSQISNPIGSIDLVKDNRIVMGTPLATGFSILDGIHEITVPDVAPGNDYAIVLFGDSGDVSQQFTIVA</sequence>
<name>S7PZA5_GLOTA</name>
<dbReference type="EMBL" id="KB469307">
    <property type="protein sequence ID" value="EPQ52813.1"/>
    <property type="molecule type" value="Genomic_DNA"/>
</dbReference>
<reference evidence="4 5" key="1">
    <citation type="journal article" date="2012" name="Science">
        <title>The Paleozoic origin of enzymatic lignin decomposition reconstructed from 31 fungal genomes.</title>
        <authorList>
            <person name="Floudas D."/>
            <person name="Binder M."/>
            <person name="Riley R."/>
            <person name="Barry K."/>
            <person name="Blanchette R.A."/>
            <person name="Henrissat B."/>
            <person name="Martinez A.T."/>
            <person name="Otillar R."/>
            <person name="Spatafora J.W."/>
            <person name="Yadav J.S."/>
            <person name="Aerts A."/>
            <person name="Benoit I."/>
            <person name="Boyd A."/>
            <person name="Carlson A."/>
            <person name="Copeland A."/>
            <person name="Coutinho P.M."/>
            <person name="de Vries R.P."/>
            <person name="Ferreira P."/>
            <person name="Findley K."/>
            <person name="Foster B."/>
            <person name="Gaskell J."/>
            <person name="Glotzer D."/>
            <person name="Gorecki P."/>
            <person name="Heitman J."/>
            <person name="Hesse C."/>
            <person name="Hori C."/>
            <person name="Igarashi K."/>
            <person name="Jurgens J.A."/>
            <person name="Kallen N."/>
            <person name="Kersten P."/>
            <person name="Kohler A."/>
            <person name="Kuees U."/>
            <person name="Kumar T.K.A."/>
            <person name="Kuo A."/>
            <person name="LaButti K."/>
            <person name="Larrondo L.F."/>
            <person name="Lindquist E."/>
            <person name="Ling A."/>
            <person name="Lombard V."/>
            <person name="Lucas S."/>
            <person name="Lundell T."/>
            <person name="Martin R."/>
            <person name="McLaughlin D.J."/>
            <person name="Morgenstern I."/>
            <person name="Morin E."/>
            <person name="Murat C."/>
            <person name="Nagy L.G."/>
            <person name="Nolan M."/>
            <person name="Ohm R.A."/>
            <person name="Patyshakuliyeva A."/>
            <person name="Rokas A."/>
            <person name="Ruiz-Duenas F.J."/>
            <person name="Sabat G."/>
            <person name="Salamov A."/>
            <person name="Samejima M."/>
            <person name="Schmutz J."/>
            <person name="Slot J.C."/>
            <person name="St John F."/>
            <person name="Stenlid J."/>
            <person name="Sun H."/>
            <person name="Sun S."/>
            <person name="Syed K."/>
            <person name="Tsang A."/>
            <person name="Wiebenga A."/>
            <person name="Young D."/>
            <person name="Pisabarro A."/>
            <person name="Eastwood D.C."/>
            <person name="Martin F."/>
            <person name="Cullen D."/>
            <person name="Grigoriev I.V."/>
            <person name="Hibbett D.S."/>
        </authorList>
    </citation>
    <scope>NUCLEOTIDE SEQUENCE [LARGE SCALE GENOMIC DNA]</scope>
    <source>
        <strain evidence="4 5">ATCC 11539</strain>
    </source>
</reference>
<keyword evidence="1 2" id="KW-0732">Signal</keyword>
<feature type="chain" id="PRO_5004543856" description="Yeast cell wall synthesis Kre9/Knh1-like N-terminal domain-containing protein" evidence="2">
    <location>
        <begin position="19"/>
        <end position="120"/>
    </location>
</feature>
<dbReference type="KEGG" id="gtr:GLOTRDRAFT_46429"/>
<dbReference type="HOGENOM" id="CLU_083660_2_1_1"/>
<dbReference type="Pfam" id="PF10342">
    <property type="entry name" value="Kre9_KNH"/>
    <property type="match status" value="1"/>
</dbReference>
<protein>
    <recommendedName>
        <fullName evidence="3">Yeast cell wall synthesis Kre9/Knh1-like N-terminal domain-containing protein</fullName>
    </recommendedName>
</protein>
<organism evidence="4 5">
    <name type="scientific">Gloeophyllum trabeum (strain ATCC 11539 / FP-39264 / Madison 617)</name>
    <name type="common">Brown rot fungus</name>
    <dbReference type="NCBI Taxonomy" id="670483"/>
    <lineage>
        <taxon>Eukaryota</taxon>
        <taxon>Fungi</taxon>
        <taxon>Dikarya</taxon>
        <taxon>Basidiomycota</taxon>
        <taxon>Agaricomycotina</taxon>
        <taxon>Agaricomycetes</taxon>
        <taxon>Gloeophyllales</taxon>
        <taxon>Gloeophyllaceae</taxon>
        <taxon>Gloeophyllum</taxon>
    </lineage>
</organism>
<dbReference type="AlphaFoldDB" id="S7PZA5"/>
<evidence type="ECO:0000313" key="4">
    <source>
        <dbReference type="EMBL" id="EPQ52813.1"/>
    </source>
</evidence>
<evidence type="ECO:0000256" key="1">
    <source>
        <dbReference type="ARBA" id="ARBA00022729"/>
    </source>
</evidence>
<dbReference type="OrthoDB" id="2317741at2759"/>
<dbReference type="GeneID" id="19306433"/>
<accession>S7PZA5</accession>
<feature type="domain" description="Yeast cell wall synthesis Kre9/Knh1-like N-terminal" evidence="3">
    <location>
        <begin position="31"/>
        <end position="118"/>
    </location>
</feature>
<dbReference type="RefSeq" id="XP_007868672.1">
    <property type="nucleotide sequence ID" value="XM_007870481.1"/>
</dbReference>